<protein>
    <recommendedName>
        <fullName evidence="4">Agglutinin biogenesis protein MshP</fullName>
    </recommendedName>
</protein>
<name>A0ABY9RDS6_9BURK</name>
<keyword evidence="1" id="KW-1133">Transmembrane helix</keyword>
<keyword evidence="1" id="KW-0472">Membrane</keyword>
<keyword evidence="1" id="KW-0812">Transmembrane</keyword>
<organism evidence="2 3">
    <name type="scientific">Undibacterium cyanobacteriorum</name>
    <dbReference type="NCBI Taxonomy" id="3073561"/>
    <lineage>
        <taxon>Bacteria</taxon>
        <taxon>Pseudomonadati</taxon>
        <taxon>Pseudomonadota</taxon>
        <taxon>Betaproteobacteria</taxon>
        <taxon>Burkholderiales</taxon>
        <taxon>Oxalobacteraceae</taxon>
        <taxon>Undibacterium</taxon>
    </lineage>
</organism>
<reference evidence="2" key="1">
    <citation type="submission" date="2023-09" db="EMBL/GenBank/DDBJ databases">
        <title>Undibacterium sp. 20NA77.5 isolated from freshwater.</title>
        <authorList>
            <person name="Le V."/>
            <person name="Ko S.-R."/>
            <person name="Ahn C.-Y."/>
            <person name="Oh H.-M."/>
        </authorList>
    </citation>
    <scope>NUCLEOTIDE SEQUENCE</scope>
    <source>
        <strain evidence="2">20NA77.5</strain>
    </source>
</reference>
<dbReference type="Proteomes" id="UP001181355">
    <property type="component" value="Chromosome"/>
</dbReference>
<evidence type="ECO:0000313" key="2">
    <source>
        <dbReference type="EMBL" id="WMW79367.1"/>
    </source>
</evidence>
<proteinExistence type="predicted"/>
<dbReference type="EMBL" id="CP133720">
    <property type="protein sequence ID" value="WMW79367.1"/>
    <property type="molecule type" value="Genomic_DNA"/>
</dbReference>
<sequence length="156" mass="16484">MHRLRSKQSGFSIVVAIFILVVLASLAAVMVSMYVGQQTNSNRDVQGARAYYAAKAGIEWGTYQIMSPENNVAVTAPYNCTGAMGTPAFAGALQNFSVNVSCSVTTTTEGTNTIRVYQITATATSGSLPSPDYVERQLTARIATCRIGPATDAVCS</sequence>
<keyword evidence="3" id="KW-1185">Reference proteome</keyword>
<feature type="transmembrane region" description="Helical" evidence="1">
    <location>
        <begin position="12"/>
        <end position="35"/>
    </location>
</feature>
<evidence type="ECO:0000313" key="3">
    <source>
        <dbReference type="Proteomes" id="UP001181355"/>
    </source>
</evidence>
<accession>A0ABY9RDS6</accession>
<dbReference type="RefSeq" id="WP_309480865.1">
    <property type="nucleotide sequence ID" value="NZ_CP133720.1"/>
</dbReference>
<gene>
    <name evidence="2" type="ORF">RF679_11985</name>
</gene>
<evidence type="ECO:0000256" key="1">
    <source>
        <dbReference type="SAM" id="Phobius"/>
    </source>
</evidence>
<evidence type="ECO:0008006" key="4">
    <source>
        <dbReference type="Google" id="ProtNLM"/>
    </source>
</evidence>